<dbReference type="PANTHER" id="PTHR34458:SF5">
    <property type="entry name" value="POLLEN OLE E 1 ALLERGEN AND EXTENSIN FAMILY PROTEIN"/>
    <property type="match status" value="1"/>
</dbReference>
<evidence type="ECO:0008006" key="4">
    <source>
        <dbReference type="Google" id="ProtNLM"/>
    </source>
</evidence>
<organism evidence="2 3">
    <name type="scientific">Camellia sinensis var. sinensis</name>
    <name type="common">China tea</name>
    <dbReference type="NCBI Taxonomy" id="542762"/>
    <lineage>
        <taxon>Eukaryota</taxon>
        <taxon>Viridiplantae</taxon>
        <taxon>Streptophyta</taxon>
        <taxon>Embryophyta</taxon>
        <taxon>Tracheophyta</taxon>
        <taxon>Spermatophyta</taxon>
        <taxon>Magnoliopsida</taxon>
        <taxon>eudicotyledons</taxon>
        <taxon>Gunneridae</taxon>
        <taxon>Pentapetalae</taxon>
        <taxon>asterids</taxon>
        <taxon>Ericales</taxon>
        <taxon>Theaceae</taxon>
        <taxon>Camellia</taxon>
    </lineage>
</organism>
<gene>
    <name evidence="2" type="ORF">TEA_012214</name>
</gene>
<dbReference type="Proteomes" id="UP000306102">
    <property type="component" value="Unassembled WGS sequence"/>
</dbReference>
<dbReference type="EMBL" id="SDRB02010926">
    <property type="protein sequence ID" value="THG03556.1"/>
    <property type="molecule type" value="Genomic_DNA"/>
</dbReference>
<dbReference type="InterPro" id="IPR040404">
    <property type="entry name" value="Phylloplanin-like"/>
</dbReference>
<comment type="caution">
    <text evidence="2">The sequence shown here is derived from an EMBL/GenBank/DDBJ whole genome shotgun (WGS) entry which is preliminary data.</text>
</comment>
<feature type="signal peptide" evidence="1">
    <location>
        <begin position="1"/>
        <end position="24"/>
    </location>
</feature>
<feature type="chain" id="PRO_5020977802" description="Phylloplanin" evidence="1">
    <location>
        <begin position="25"/>
        <end position="338"/>
    </location>
</feature>
<evidence type="ECO:0000313" key="2">
    <source>
        <dbReference type="EMBL" id="THG03556.1"/>
    </source>
</evidence>
<name>A0A4S4DN19_CAMSN</name>
<dbReference type="PANTHER" id="PTHR34458">
    <property type="entry name" value="POLLEN OLE E 1 ALLERGEN AND EXTENSIN FAMILY PROTEIN-RELATED"/>
    <property type="match status" value="1"/>
</dbReference>
<dbReference type="STRING" id="542762.A0A4S4DN19"/>
<keyword evidence="3" id="KW-1185">Reference proteome</keyword>
<dbReference type="Pfam" id="PF01190">
    <property type="entry name" value="Pollen_Ole_e_1"/>
    <property type="match status" value="1"/>
</dbReference>
<evidence type="ECO:0000313" key="3">
    <source>
        <dbReference type="Proteomes" id="UP000306102"/>
    </source>
</evidence>
<accession>A0A4S4DN19</accession>
<sequence>MALKSLLLVFLLIAALTAVPMAEAQLGLISGLLGLIRIQGTVFCTANGNMGVNGTSAPVFPNAKVQLQCGAGNTVSSATTNNSGIFSMVLDPLQFVLSSLLSNCNLLVSIPLSNCNLNLPSVGGLLLPLQFIGNTLQGLLNISNIIPSGFQFLPNLNYTESDDNNNDHDNSDSLNWKCLLLVAALGMEKKVRVGCHPHDLTVVDFPKHDSSCNLCEAFKNASKCVVPHALGLPFLSNPDFESEIRLRPKSRALSVSLSLRAISKLHHLFILRSRKRAPTKLVPGGSPDPKCVVVCKIAFVSAVRLADLKKNADGQESLVFATLAGDLVVRGLIYYQLL</sequence>
<protein>
    <recommendedName>
        <fullName evidence="4">Phylloplanin</fullName>
    </recommendedName>
</protein>
<reference evidence="2 3" key="1">
    <citation type="journal article" date="2018" name="Proc. Natl. Acad. Sci. U.S.A.">
        <title>Draft genome sequence of Camellia sinensis var. sinensis provides insights into the evolution of the tea genome and tea quality.</title>
        <authorList>
            <person name="Wei C."/>
            <person name="Yang H."/>
            <person name="Wang S."/>
            <person name="Zhao J."/>
            <person name="Liu C."/>
            <person name="Gao L."/>
            <person name="Xia E."/>
            <person name="Lu Y."/>
            <person name="Tai Y."/>
            <person name="She G."/>
            <person name="Sun J."/>
            <person name="Cao H."/>
            <person name="Tong W."/>
            <person name="Gao Q."/>
            <person name="Li Y."/>
            <person name="Deng W."/>
            <person name="Jiang X."/>
            <person name="Wang W."/>
            <person name="Chen Q."/>
            <person name="Zhang S."/>
            <person name="Li H."/>
            <person name="Wu J."/>
            <person name="Wang P."/>
            <person name="Li P."/>
            <person name="Shi C."/>
            <person name="Zheng F."/>
            <person name="Jian J."/>
            <person name="Huang B."/>
            <person name="Shan D."/>
            <person name="Shi M."/>
            <person name="Fang C."/>
            <person name="Yue Y."/>
            <person name="Li F."/>
            <person name="Li D."/>
            <person name="Wei S."/>
            <person name="Han B."/>
            <person name="Jiang C."/>
            <person name="Yin Y."/>
            <person name="Xia T."/>
            <person name="Zhang Z."/>
            <person name="Bennetzen J.L."/>
            <person name="Zhao S."/>
            <person name="Wan X."/>
        </authorList>
    </citation>
    <scope>NUCLEOTIDE SEQUENCE [LARGE SCALE GENOMIC DNA]</scope>
    <source>
        <strain evidence="3">cv. Shuchazao</strain>
        <tissue evidence="2">Leaf</tissue>
    </source>
</reference>
<evidence type="ECO:0000256" key="1">
    <source>
        <dbReference type="SAM" id="SignalP"/>
    </source>
</evidence>
<proteinExistence type="predicted"/>
<keyword evidence="1" id="KW-0732">Signal</keyword>
<dbReference type="AlphaFoldDB" id="A0A4S4DN19"/>